<dbReference type="Proteomes" id="UP001338125">
    <property type="component" value="Unassembled WGS sequence"/>
</dbReference>
<proteinExistence type="predicted"/>
<evidence type="ECO:0000313" key="1">
    <source>
        <dbReference type="EMBL" id="KAK5997917.1"/>
    </source>
</evidence>
<name>A0ABR0T0H7_9HYPO</name>
<sequence length="294" mass="33827">MPSLRICFPTGDRAGDHQEYQIKFRDTLMWRQAMGLPPRPVYRMHRQEAVVPRDGVRADSMSNRRFSVKRMSKAWTRFSRRYETVGPPPPQVASSHYHQHHLKTAVHVEGDDGGVQNVEENRKLALDILEGKRRPVPNREYSGSLKHVFQSMYDKEKVTARVTAMRRRMSKFLALGGSSSSYSSSSQVKSRGWALLRNILVSELSPEDKNALPAYRFGQKAMLLFVEQTGEKMRVRHRRNLDACAPGELDAMLESIEARDWRDVIWITSSVDDMPMKLVARREVKVLEWGGDMI</sequence>
<accession>A0ABR0T0H7</accession>
<dbReference type="EMBL" id="JAVFKD010000001">
    <property type="protein sequence ID" value="KAK5997917.1"/>
    <property type="molecule type" value="Genomic_DNA"/>
</dbReference>
<gene>
    <name evidence="1" type="ORF">PT974_00284</name>
</gene>
<protein>
    <submittedName>
        <fullName evidence="1">Uncharacterized protein</fullName>
    </submittedName>
</protein>
<evidence type="ECO:0000313" key="2">
    <source>
        <dbReference type="Proteomes" id="UP001338125"/>
    </source>
</evidence>
<organism evidence="1 2">
    <name type="scientific">Cladobotryum mycophilum</name>
    <dbReference type="NCBI Taxonomy" id="491253"/>
    <lineage>
        <taxon>Eukaryota</taxon>
        <taxon>Fungi</taxon>
        <taxon>Dikarya</taxon>
        <taxon>Ascomycota</taxon>
        <taxon>Pezizomycotina</taxon>
        <taxon>Sordariomycetes</taxon>
        <taxon>Hypocreomycetidae</taxon>
        <taxon>Hypocreales</taxon>
        <taxon>Hypocreaceae</taxon>
        <taxon>Cladobotryum</taxon>
    </lineage>
</organism>
<comment type="caution">
    <text evidence="1">The sequence shown here is derived from an EMBL/GenBank/DDBJ whole genome shotgun (WGS) entry which is preliminary data.</text>
</comment>
<keyword evidence="2" id="KW-1185">Reference proteome</keyword>
<reference evidence="1 2" key="1">
    <citation type="submission" date="2024-01" db="EMBL/GenBank/DDBJ databases">
        <title>Complete genome of Cladobotryum mycophilum ATHUM6906.</title>
        <authorList>
            <person name="Christinaki A.C."/>
            <person name="Myridakis A.I."/>
            <person name="Kouvelis V.N."/>
        </authorList>
    </citation>
    <scope>NUCLEOTIDE SEQUENCE [LARGE SCALE GENOMIC DNA]</scope>
    <source>
        <strain evidence="1 2">ATHUM6906</strain>
    </source>
</reference>